<feature type="compositionally biased region" description="Basic and acidic residues" evidence="2">
    <location>
        <begin position="205"/>
        <end position="243"/>
    </location>
</feature>
<dbReference type="EMBL" id="QWIT01000306">
    <property type="protein sequence ID" value="RMZ26300.1"/>
    <property type="molecule type" value="Genomic_DNA"/>
</dbReference>
<feature type="compositionally biased region" description="Acidic residues" evidence="2">
    <location>
        <begin position="267"/>
        <end position="276"/>
    </location>
</feature>
<keyword evidence="1" id="KW-0175">Coiled coil</keyword>
<evidence type="ECO:0000256" key="2">
    <source>
        <dbReference type="SAM" id="MobiDB-lite"/>
    </source>
</evidence>
<evidence type="ECO:0000256" key="1">
    <source>
        <dbReference type="SAM" id="Coils"/>
    </source>
</evidence>
<sequence>MSFQAIQYTPGVNTGDYRMYARVGPRPAPQWVPPTPPPQQWQAPSPMLPQQMFAPPPAIGRPAPPPVTPRGTETPPRKRKASPARIAPRAQPRRGASTRGLTREQHLVALRIQLSHDMRDRWGCDGYWAEIMRQYKQAGMPEHRSLNKALPKLAREFDEWLKREGNFNNEWERDDELRFARREWAELMDEYDRMPPGEREMWRKAHGKALAEERADEAAREAEAEQQERKRPRLTRDDLHGDDGSCQDESISEGMSNHDDSSLDVTSADESEEDMVAPEKEKRRFRSPPSSRRTRGRPVSRPRSESPATQSFGQANKAVTEYLKRRMTESSDTSRMNARLENELAEIKSKLTRLETLLNYLVKLVSLRQQHPSTDLRNPQVTAPGTEGAKC</sequence>
<feature type="coiled-coil region" evidence="1">
    <location>
        <begin position="330"/>
        <end position="357"/>
    </location>
</feature>
<feature type="compositionally biased region" description="Low complexity" evidence="2">
    <location>
        <begin position="83"/>
        <end position="95"/>
    </location>
</feature>
<dbReference type="VEuPathDB" id="FungiDB:BTJ68_15319"/>
<dbReference type="Proteomes" id="UP000281677">
    <property type="component" value="Unassembled WGS sequence"/>
</dbReference>
<dbReference type="AlphaFoldDB" id="A0A3M7IL92"/>
<protein>
    <submittedName>
        <fullName evidence="3">Uncharacterized protein</fullName>
    </submittedName>
</protein>
<proteinExistence type="predicted"/>
<evidence type="ECO:0000313" key="3">
    <source>
        <dbReference type="EMBL" id="RMZ26300.1"/>
    </source>
</evidence>
<comment type="caution">
    <text evidence="3">The sequence shown here is derived from an EMBL/GenBank/DDBJ whole genome shotgun (WGS) entry which is preliminary data.</text>
</comment>
<feature type="region of interest" description="Disordered" evidence="2">
    <location>
        <begin position="205"/>
        <end position="317"/>
    </location>
</feature>
<name>A0A3M7IL92_HORWE</name>
<reference evidence="3 4" key="1">
    <citation type="journal article" date="2018" name="BMC Genomics">
        <title>Genomic evidence for intraspecific hybridization in a clonal and extremely halotolerant yeast.</title>
        <authorList>
            <person name="Gostincar C."/>
            <person name="Stajich J.E."/>
            <person name="Zupancic J."/>
            <person name="Zalar P."/>
            <person name="Gunde-Cimerman N."/>
        </authorList>
    </citation>
    <scope>NUCLEOTIDE SEQUENCE [LARGE SCALE GENOMIC DNA]</scope>
    <source>
        <strain evidence="3 4">EXF-120</strain>
    </source>
</reference>
<feature type="compositionally biased region" description="Pro residues" evidence="2">
    <location>
        <begin position="26"/>
        <end position="39"/>
    </location>
</feature>
<dbReference type="OrthoDB" id="3908339at2759"/>
<gene>
    <name evidence="3" type="ORF">D0859_09638</name>
</gene>
<accession>A0A3M7IL92</accession>
<evidence type="ECO:0000313" key="4">
    <source>
        <dbReference type="Proteomes" id="UP000281677"/>
    </source>
</evidence>
<feature type="compositionally biased region" description="Pro residues" evidence="2">
    <location>
        <begin position="54"/>
        <end position="68"/>
    </location>
</feature>
<feature type="region of interest" description="Disordered" evidence="2">
    <location>
        <begin position="26"/>
        <end position="102"/>
    </location>
</feature>
<organism evidence="3 4">
    <name type="scientific">Hortaea werneckii</name>
    <name type="common">Black yeast</name>
    <name type="synonym">Cladosporium werneckii</name>
    <dbReference type="NCBI Taxonomy" id="91943"/>
    <lineage>
        <taxon>Eukaryota</taxon>
        <taxon>Fungi</taxon>
        <taxon>Dikarya</taxon>
        <taxon>Ascomycota</taxon>
        <taxon>Pezizomycotina</taxon>
        <taxon>Dothideomycetes</taxon>
        <taxon>Dothideomycetidae</taxon>
        <taxon>Mycosphaerellales</taxon>
        <taxon>Teratosphaeriaceae</taxon>
        <taxon>Hortaea</taxon>
    </lineage>
</organism>